<dbReference type="CDD" id="cd00567">
    <property type="entry name" value="ACAD"/>
    <property type="match status" value="1"/>
</dbReference>
<gene>
    <name evidence="6" type="ORF">FHR82_001156</name>
</gene>
<dbReference type="GO" id="GO:0050660">
    <property type="term" value="F:flavin adenine dinucleotide binding"/>
    <property type="evidence" value="ECO:0007669"/>
    <property type="project" value="InterPro"/>
</dbReference>
<dbReference type="InterPro" id="IPR046373">
    <property type="entry name" value="Acyl-CoA_Oxase/DH_mid-dom_sf"/>
</dbReference>
<dbReference type="Gene3D" id="1.20.140.10">
    <property type="entry name" value="Butyryl-CoA Dehydrogenase, subunit A, domain 3"/>
    <property type="match status" value="1"/>
</dbReference>
<evidence type="ECO:0000259" key="3">
    <source>
        <dbReference type="Pfam" id="PF02770"/>
    </source>
</evidence>
<name>A0A7W7Q160_9PSEU</name>
<dbReference type="InterPro" id="IPR013786">
    <property type="entry name" value="AcylCoA_DH/ox_N"/>
</dbReference>
<dbReference type="Pfam" id="PF02771">
    <property type="entry name" value="Acyl-CoA_dh_N"/>
    <property type="match status" value="1"/>
</dbReference>
<dbReference type="RefSeq" id="WP_184809123.1">
    <property type="nucleotide sequence ID" value="NZ_JACHJQ010000001.1"/>
</dbReference>
<evidence type="ECO:0000313" key="6">
    <source>
        <dbReference type="EMBL" id="MBB4904946.1"/>
    </source>
</evidence>
<evidence type="ECO:0000259" key="5">
    <source>
        <dbReference type="Pfam" id="PF08028"/>
    </source>
</evidence>
<dbReference type="PANTHER" id="PTHR43884">
    <property type="entry name" value="ACYL-COA DEHYDROGENASE"/>
    <property type="match status" value="1"/>
</dbReference>
<dbReference type="Pfam" id="PF08028">
    <property type="entry name" value="Acyl-CoA_dh_2"/>
    <property type="match status" value="1"/>
</dbReference>
<dbReference type="Pfam" id="PF02770">
    <property type="entry name" value="Acyl-CoA_dh_M"/>
    <property type="match status" value="1"/>
</dbReference>
<dbReference type="PIRSF" id="PIRSF016578">
    <property type="entry name" value="HsaA"/>
    <property type="match status" value="1"/>
</dbReference>
<evidence type="ECO:0000256" key="1">
    <source>
        <dbReference type="ARBA" id="ARBA00022630"/>
    </source>
</evidence>
<feature type="domain" description="Acyl-CoA oxidase/dehydrogenase middle" evidence="3">
    <location>
        <begin position="120"/>
        <end position="208"/>
    </location>
</feature>
<dbReference type="InterPro" id="IPR006091">
    <property type="entry name" value="Acyl-CoA_Oxase/DH_mid-dom"/>
</dbReference>
<dbReference type="AlphaFoldDB" id="A0A7W7Q160"/>
<accession>A0A7W7Q160</accession>
<evidence type="ECO:0000256" key="2">
    <source>
        <dbReference type="ARBA" id="ARBA00023002"/>
    </source>
</evidence>
<dbReference type="Gene3D" id="1.10.540.10">
    <property type="entry name" value="Acyl-CoA dehydrogenase/oxidase, N-terminal domain"/>
    <property type="match status" value="1"/>
</dbReference>
<feature type="domain" description="Acyl-CoA dehydrogenase/oxidase N-terminal" evidence="4">
    <location>
        <begin position="19"/>
        <end position="89"/>
    </location>
</feature>
<dbReference type="SUPFAM" id="SSF47203">
    <property type="entry name" value="Acyl-CoA dehydrogenase C-terminal domain-like"/>
    <property type="match status" value="1"/>
</dbReference>
<dbReference type="InterPro" id="IPR009100">
    <property type="entry name" value="AcylCoA_DH/oxidase_NM_dom_sf"/>
</dbReference>
<reference evidence="6 7" key="1">
    <citation type="submission" date="2020-08" db="EMBL/GenBank/DDBJ databases">
        <title>Genomic Encyclopedia of Type Strains, Phase III (KMG-III): the genomes of soil and plant-associated and newly described type strains.</title>
        <authorList>
            <person name="Whitman W."/>
        </authorList>
    </citation>
    <scope>NUCLEOTIDE SEQUENCE [LARGE SCALE GENOMIC DNA]</scope>
    <source>
        <strain evidence="6 7">CECT 8960</strain>
    </source>
</reference>
<dbReference type="GO" id="GO:0070991">
    <property type="term" value="F:medium-chain fatty acyl-CoA dehydrogenase activity"/>
    <property type="evidence" value="ECO:0007669"/>
    <property type="project" value="UniProtKB-EC"/>
</dbReference>
<organism evidence="6 7">
    <name type="scientific">Actinophytocola algeriensis</name>
    <dbReference type="NCBI Taxonomy" id="1768010"/>
    <lineage>
        <taxon>Bacteria</taxon>
        <taxon>Bacillati</taxon>
        <taxon>Actinomycetota</taxon>
        <taxon>Actinomycetes</taxon>
        <taxon>Pseudonocardiales</taxon>
        <taxon>Pseudonocardiaceae</taxon>
    </lineage>
</organism>
<comment type="caution">
    <text evidence="6">The sequence shown here is derived from an EMBL/GenBank/DDBJ whole genome shotgun (WGS) entry which is preliminary data.</text>
</comment>
<protein>
    <submittedName>
        <fullName evidence="6">Acyl-CoA dehydrogenase</fullName>
        <ecNumber evidence="6">1.3.8.7</ecNumber>
    </submittedName>
</protein>
<evidence type="ECO:0000313" key="7">
    <source>
        <dbReference type="Proteomes" id="UP000520767"/>
    </source>
</evidence>
<proteinExistence type="predicted"/>
<dbReference type="Gene3D" id="2.40.110.10">
    <property type="entry name" value="Butyryl-CoA Dehydrogenase, subunit A, domain 2"/>
    <property type="match status" value="1"/>
</dbReference>
<dbReference type="EMBL" id="JACHJQ010000001">
    <property type="protein sequence ID" value="MBB4904946.1"/>
    <property type="molecule type" value="Genomic_DNA"/>
</dbReference>
<dbReference type="Proteomes" id="UP000520767">
    <property type="component" value="Unassembled WGS sequence"/>
</dbReference>
<dbReference type="PANTHER" id="PTHR43884:SF25">
    <property type="entry name" value="ACYL-COA DEHYDROGENASE YDBM-RELATED"/>
    <property type="match status" value="1"/>
</dbReference>
<dbReference type="SUPFAM" id="SSF56645">
    <property type="entry name" value="Acyl-CoA dehydrogenase NM domain-like"/>
    <property type="match status" value="1"/>
</dbReference>
<keyword evidence="2 6" id="KW-0560">Oxidoreductase</keyword>
<dbReference type="InterPro" id="IPR013107">
    <property type="entry name" value="Acyl-CoA_DH_C"/>
</dbReference>
<keyword evidence="1" id="KW-0285">Flavoprotein</keyword>
<dbReference type="EC" id="1.3.8.7" evidence="6"/>
<dbReference type="InterPro" id="IPR037069">
    <property type="entry name" value="AcylCoA_DH/ox_N_sf"/>
</dbReference>
<evidence type="ECO:0000259" key="4">
    <source>
        <dbReference type="Pfam" id="PF02771"/>
    </source>
</evidence>
<keyword evidence="7" id="KW-1185">Reference proteome</keyword>
<feature type="domain" description="Acyl-CoA dehydrogenase C-terminal" evidence="5">
    <location>
        <begin position="242"/>
        <end position="360"/>
    </location>
</feature>
<dbReference type="InterPro" id="IPR036250">
    <property type="entry name" value="AcylCo_DH-like_C"/>
</dbReference>
<sequence>MTTTVDTFTELAARIGAVAQEHAAEHDRDATFVTEAYDAMREHGYLRLAVPAELGGLGASMRQVCHAQAELARHDGATALSVAMHQYLTLVQAYRYRKGAPDAAGVLRRVADEGIVIATSGGSDWLWPTTRAVPVDDGFLVTGRKVFCSQSPAATVVATCAVLGEPGEDAQVLHFSVPLAAPGVRLEETWDTLGMRGTASHDVVLEDVFVPADKIAGRRPYGELGAPLLTATVHFAPVGGATYHGIAAGARDRAVRSIEAGNRGPMPLTALPRVHRQVGLMDAKLSTSWWSLMGALDDLGDDYVADARTLATVMLAKRQAVLSAIEVVDLAMDVMGGRSFFRRSGMERAYRDVRAGTFHPLTPEATLTYAGKVALGDPGVAE</sequence>